<gene>
    <name evidence="1" type="ordered locus">RER_02810</name>
</gene>
<evidence type="ECO:0000313" key="2">
    <source>
        <dbReference type="Proteomes" id="UP000002204"/>
    </source>
</evidence>
<sequence length="278" mass="31366">MASMHMSDDKPKPPKSVTEVLESLGMDRDQLREMAKDAIADLTPKKGRGAAWEKVLGAAVEKLGPNWTIIGSGLRAKLLHTPVRWFFDTVGIDPIPNREKLTITHLPLIEPLDPGTLTEWQDHYDSRHSGHDYHGRQIDIFDTVSAAELVIWWAEGPASDLFDARSVEALTPLREKQYLERSQSGPARWTILAGLRVITDTGSPLEVIDNAIEYFRGRVADPKAPLVMFWTQFREVAAAGDRERTLWWLDEHRRATVREHYPLPDSVFADVLEDLGDG</sequence>
<dbReference type="EMBL" id="AP008957">
    <property type="protein sequence ID" value="BAH30989.1"/>
    <property type="molecule type" value="Genomic_DNA"/>
</dbReference>
<organism evidence="1 2">
    <name type="scientific">Rhodococcus erythropolis (strain PR4 / NBRC 100887)</name>
    <dbReference type="NCBI Taxonomy" id="234621"/>
    <lineage>
        <taxon>Bacteria</taxon>
        <taxon>Bacillati</taxon>
        <taxon>Actinomycetota</taxon>
        <taxon>Actinomycetes</taxon>
        <taxon>Mycobacteriales</taxon>
        <taxon>Nocardiaceae</taxon>
        <taxon>Rhodococcus</taxon>
        <taxon>Rhodococcus erythropolis group</taxon>
    </lineage>
</organism>
<proteinExistence type="predicted"/>
<name>C0ZM12_RHOE4</name>
<dbReference type="HOGENOM" id="CLU_1000683_0_0_11"/>
<reference evidence="2" key="1">
    <citation type="submission" date="2005-03" db="EMBL/GenBank/DDBJ databases">
        <title>Comparison of the complete genome sequences of Rhodococcus erythropolis PR4 and Rhodococcus opacus B4.</title>
        <authorList>
            <person name="Takarada H."/>
            <person name="Sekine M."/>
            <person name="Hosoyama A."/>
            <person name="Yamada R."/>
            <person name="Fujisawa T."/>
            <person name="Omata S."/>
            <person name="Shimizu A."/>
            <person name="Tsukatani N."/>
            <person name="Tanikawa S."/>
            <person name="Fujita N."/>
            <person name="Harayama S."/>
        </authorList>
    </citation>
    <scope>NUCLEOTIDE SEQUENCE [LARGE SCALE GENOMIC DNA]</scope>
    <source>
        <strain evidence="2">PR4 / NBRC 100887</strain>
    </source>
</reference>
<dbReference type="AlphaFoldDB" id="C0ZM12"/>
<dbReference type="Proteomes" id="UP000002204">
    <property type="component" value="Chromosome"/>
</dbReference>
<protein>
    <submittedName>
        <fullName evidence="1">Uncharacterized protein</fullName>
    </submittedName>
</protein>
<accession>C0ZM12</accession>
<dbReference type="KEGG" id="rer:RER_02810"/>
<reference evidence="1 2" key="2">
    <citation type="journal article" date="2006" name="Environ. Microbiol.">
        <title>Sequence analysis of three plasmids harboured in Rhodococcus erythropolis strain PR4.</title>
        <authorList>
            <person name="Sekine M."/>
            <person name="Tanikawa S."/>
            <person name="Omata S."/>
            <person name="Saito M."/>
            <person name="Fujisawa T."/>
            <person name="Tsukatani N."/>
            <person name="Tajima T."/>
            <person name="Sekigawa T."/>
            <person name="Kosugi H."/>
            <person name="Matsuo Y."/>
            <person name="Nishiko R."/>
            <person name="Imamura K."/>
            <person name="Ito M."/>
            <person name="Narita H."/>
            <person name="Tago S."/>
            <person name="Fujita N."/>
            <person name="Harayama S."/>
        </authorList>
    </citation>
    <scope>NUCLEOTIDE SEQUENCE [LARGE SCALE GENOMIC DNA]</scope>
    <source>
        <strain evidence="2">PR4 / NBRC 100887</strain>
    </source>
</reference>
<evidence type="ECO:0000313" key="1">
    <source>
        <dbReference type="EMBL" id="BAH30989.1"/>
    </source>
</evidence>